<proteinExistence type="predicted"/>
<accession>A0A8H5ZUX0</accession>
<feature type="non-terminal residue" evidence="1">
    <location>
        <position position="104"/>
    </location>
</feature>
<dbReference type="EMBL" id="SPNV01000844">
    <property type="protein sequence ID" value="KAF5854750.1"/>
    <property type="molecule type" value="Genomic_DNA"/>
</dbReference>
<evidence type="ECO:0000313" key="1">
    <source>
        <dbReference type="EMBL" id="KAF5854750.1"/>
    </source>
</evidence>
<name>A0A8H5ZUX0_PETAA</name>
<protein>
    <submittedName>
        <fullName evidence="1">Uncharacterized protein</fullName>
    </submittedName>
</protein>
<dbReference type="Proteomes" id="UP000541154">
    <property type="component" value="Unassembled WGS sequence"/>
</dbReference>
<evidence type="ECO:0000313" key="2">
    <source>
        <dbReference type="Proteomes" id="UP000541154"/>
    </source>
</evidence>
<dbReference type="AlphaFoldDB" id="A0A8H5ZUX0"/>
<organism evidence="1 2">
    <name type="scientific">Petromyces alliaceus</name>
    <name type="common">Aspergillus alliaceus</name>
    <dbReference type="NCBI Taxonomy" id="209559"/>
    <lineage>
        <taxon>Eukaryota</taxon>
        <taxon>Fungi</taxon>
        <taxon>Dikarya</taxon>
        <taxon>Ascomycota</taxon>
        <taxon>Pezizomycotina</taxon>
        <taxon>Eurotiomycetes</taxon>
        <taxon>Eurotiomycetidae</taxon>
        <taxon>Eurotiales</taxon>
        <taxon>Aspergillaceae</taxon>
        <taxon>Aspergillus</taxon>
        <taxon>Aspergillus subgen. Circumdati</taxon>
    </lineage>
</organism>
<gene>
    <name evidence="1" type="ORF">ETB97_012265</name>
</gene>
<reference evidence="1 2" key="1">
    <citation type="submission" date="2019-04" db="EMBL/GenBank/DDBJ databases">
        <title>Aspergillus burnettii sp. nov., novel species from soil in southeast Queensland.</title>
        <authorList>
            <person name="Gilchrist C.L.M."/>
            <person name="Pitt J.I."/>
            <person name="Lange L."/>
            <person name="Lacey H.J."/>
            <person name="Vuong D."/>
            <person name="Midgley D.J."/>
            <person name="Greenfield P."/>
            <person name="Bradbury M."/>
            <person name="Lacey E."/>
            <person name="Busk P.K."/>
            <person name="Pilgaard B."/>
            <person name="Chooi Y.H."/>
            <person name="Piggott A.M."/>
        </authorList>
    </citation>
    <scope>NUCLEOTIDE SEQUENCE [LARGE SCALE GENOMIC DNA]</scope>
    <source>
        <strain evidence="1 2">FRR 5400</strain>
    </source>
</reference>
<comment type="caution">
    <text evidence="1">The sequence shown here is derived from an EMBL/GenBank/DDBJ whole genome shotgun (WGS) entry which is preliminary data.</text>
</comment>
<keyword evidence="2" id="KW-1185">Reference proteome</keyword>
<sequence length="104" mass="11706">MRDHYRVVEAASGTFGDIWSRAFGENGTVYIKIDDDVVFLDEMAIPRIVQTKIRRPDALLVSANVVNNPALGWLHYHIGAVRPYLPDISQNHGSELSTIENGKW</sequence>